<dbReference type="Proteomes" id="UP001589833">
    <property type="component" value="Unassembled WGS sequence"/>
</dbReference>
<dbReference type="Pfam" id="PF21348">
    <property type="entry name" value="RGL11_C"/>
    <property type="match status" value="1"/>
</dbReference>
<evidence type="ECO:0000256" key="1">
    <source>
        <dbReference type="SAM" id="Phobius"/>
    </source>
</evidence>
<evidence type="ECO:0000313" key="3">
    <source>
        <dbReference type="EMBL" id="MFC0560898.1"/>
    </source>
</evidence>
<accession>A0ABV6NLB4</accession>
<dbReference type="SUPFAM" id="SSF49785">
    <property type="entry name" value="Galactose-binding domain-like"/>
    <property type="match status" value="1"/>
</dbReference>
<dbReference type="Pfam" id="PF18370">
    <property type="entry name" value="RGI_lyase"/>
    <property type="match status" value="1"/>
</dbReference>
<dbReference type="InterPro" id="IPR049033">
    <property type="entry name" value="AGA-YXIM_GBD"/>
</dbReference>
<dbReference type="InterPro" id="IPR013783">
    <property type="entry name" value="Ig-like_fold"/>
</dbReference>
<dbReference type="InterPro" id="IPR034641">
    <property type="entry name" value="RGL11"/>
</dbReference>
<keyword evidence="4" id="KW-1185">Reference proteome</keyword>
<gene>
    <name evidence="3" type="ORF">ACFFH4_18250</name>
</gene>
<evidence type="ECO:0000259" key="2">
    <source>
        <dbReference type="PROSITE" id="PS50853"/>
    </source>
</evidence>
<keyword evidence="1" id="KW-0812">Transmembrane</keyword>
<dbReference type="InterPro" id="IPR028994">
    <property type="entry name" value="Integrin_alpha_N"/>
</dbReference>
<organism evidence="3 4">
    <name type="scientific">Halalkalibacter alkalisediminis</name>
    <dbReference type="NCBI Taxonomy" id="935616"/>
    <lineage>
        <taxon>Bacteria</taxon>
        <taxon>Bacillati</taxon>
        <taxon>Bacillota</taxon>
        <taxon>Bacilli</taxon>
        <taxon>Bacillales</taxon>
        <taxon>Bacillaceae</taxon>
        <taxon>Halalkalibacter</taxon>
    </lineage>
</organism>
<dbReference type="CDD" id="cd10318">
    <property type="entry name" value="RGL11"/>
    <property type="match status" value="1"/>
</dbReference>
<proteinExistence type="predicted"/>
<keyword evidence="1" id="KW-1133">Transmembrane helix</keyword>
<dbReference type="CDD" id="cd00063">
    <property type="entry name" value="FN3"/>
    <property type="match status" value="1"/>
</dbReference>
<dbReference type="RefSeq" id="WP_273848135.1">
    <property type="nucleotide sequence ID" value="NZ_JAQQWT010000052.1"/>
</dbReference>
<dbReference type="InterPro" id="IPR049366">
    <property type="entry name" value="RGL11_C"/>
</dbReference>
<feature type="domain" description="Fibronectin type-III" evidence="2">
    <location>
        <begin position="176"/>
        <end position="268"/>
    </location>
</feature>
<protein>
    <recommendedName>
        <fullName evidence="2">Fibronectin type-III domain-containing protein</fullName>
    </recommendedName>
</protein>
<dbReference type="SMART" id="SM00060">
    <property type="entry name" value="FN3"/>
    <property type="match status" value="2"/>
</dbReference>
<keyword evidence="1" id="KW-0472">Membrane</keyword>
<evidence type="ECO:0000313" key="4">
    <source>
        <dbReference type="Proteomes" id="UP001589833"/>
    </source>
</evidence>
<dbReference type="SUPFAM" id="SSF49265">
    <property type="entry name" value="Fibronectin type III"/>
    <property type="match status" value="1"/>
</dbReference>
<dbReference type="Gene3D" id="2.60.40.10">
    <property type="entry name" value="Immunoglobulins"/>
    <property type="match status" value="3"/>
</dbReference>
<dbReference type="InterPro" id="IPR036116">
    <property type="entry name" value="FN3_sf"/>
</dbReference>
<name>A0ABV6NLB4_9BACI</name>
<dbReference type="InterPro" id="IPR041624">
    <property type="entry name" value="RGI_lyase"/>
</dbReference>
<dbReference type="PANTHER" id="PTHR43118">
    <property type="entry name" value="RHAMNOGALACTURONAN LYASE (EUROFUNG)"/>
    <property type="match status" value="1"/>
</dbReference>
<feature type="transmembrane region" description="Helical" evidence="1">
    <location>
        <begin position="7"/>
        <end position="26"/>
    </location>
</feature>
<dbReference type="PANTHER" id="PTHR43118:SF1">
    <property type="entry name" value="RHAMNOGALACTURONAN LYASE (EUROFUNG)"/>
    <property type="match status" value="1"/>
</dbReference>
<sequence>MSRKLPIFMIFIMVFSMISSTGFLGYSKVEAESEEALANLKFDFGSSSSPVEEGYTQVTHTMQYNAEKGFGLNKSIDQRDRGGPDDLRRDFVINNNFHFYVDVPDGDYYVKIIAGDTIAFNRTGIAIQGENKGNITSNTGEFAEYEEVISVINGQIDFRFTENGRVNGIEIIPMASPTELNLVNKTLTPKTSVEIEWDAVDDAKSYIVYRMDEGESKFAKLGTSETTQYLDESVQLGVNYSYVVTSINNSNIESTNSPELKVSMIDDSVVTSNPPTGLAIEKALEDSISFTWSPIEGAVHYYVYRAKSEDGNYTQVGVTNEPKFTDDRVLTYNHYYYKVYAVNLGGFSEASLALESPITKITLRQMEKLDRSLVAVKLAEGNYIGWRMLGTDPKTISFDLYRDGEKINEKPISTSTNFLDSEGKAESTYQIRVLNGEDEPLTEPVGVWEENYLSIPLDKPEGGTTPDGVKYEYSANDASVGDLDGDGQFEIILKWDPSNSQDNSRVGYTGNVYLDAYKLDGTKLWRIDAGKNIRAGAHYTQFLVYDFDGNGKSEVVFKTADGTIDGQGNVIGDQNADYRNNAGYILSGPEYLTVFEGETGKALSTTDYDPPRGNVSSWGDGYGNRVDRFLAGVAYLDGERPSIVMARGYYTRTVLVAYNWRDGKLTQEWVFDSNEPGNEAYAGQGNHSLAVADVDGDGKDEIIYGAMVVDHDGTGLYSTGWGHGDANHVSNLNPNRHGLEIFQPHEDRNSPVGYSLRDAETGELLWGEFTGTDVGRAVAADIDPRYDGAELWASDGWDGSGGSGLFSVTGEKITDKTPKSMNHAIWWTGDLLRELLDHTLDTNNDPHGVGRIDKWDWEKEELVTIFTPEGTRSNNWTKGNPSLQADLFGDWREEVIWPSADSTELRIYTTTDITEHRIYTLMHDPVYRLSVAWQNVAYNQPPHVGFFLGHGMEDAPTPTIYTKDVSNIDIKVNPQSLNLKSKGGNNSLTVDVHLPSTLDSSLVDASATRITVNGKSIFAEPTKGNESKLTFKFDRGAVIEALEGHNGQIEVFVSGYLKDGNAFIGKNELKVIH</sequence>
<comment type="caution">
    <text evidence="3">The sequence shown here is derived from an EMBL/GenBank/DDBJ whole genome shotgun (WGS) entry which is preliminary data.</text>
</comment>
<dbReference type="EMBL" id="JBHLTR010000047">
    <property type="protein sequence ID" value="MFC0560898.1"/>
    <property type="molecule type" value="Genomic_DNA"/>
</dbReference>
<dbReference type="InterPro" id="IPR003961">
    <property type="entry name" value="FN3_dom"/>
</dbReference>
<dbReference type="PROSITE" id="PS50853">
    <property type="entry name" value="FN3"/>
    <property type="match status" value="2"/>
</dbReference>
<dbReference type="SUPFAM" id="SSF69318">
    <property type="entry name" value="Integrin alpha N-terminal domain"/>
    <property type="match status" value="1"/>
</dbReference>
<feature type="domain" description="Fibronectin type-III" evidence="2">
    <location>
        <begin position="274"/>
        <end position="365"/>
    </location>
</feature>
<dbReference type="InterPro" id="IPR008979">
    <property type="entry name" value="Galactose-bd-like_sf"/>
</dbReference>
<dbReference type="Gene3D" id="2.60.120.430">
    <property type="entry name" value="Galactose-binding lectin"/>
    <property type="match status" value="1"/>
</dbReference>
<dbReference type="Pfam" id="PF21254">
    <property type="entry name" value="AGA-YXIM_GBD"/>
    <property type="match status" value="1"/>
</dbReference>
<reference evidence="3 4" key="1">
    <citation type="submission" date="2024-09" db="EMBL/GenBank/DDBJ databases">
        <authorList>
            <person name="Sun Q."/>
            <person name="Mori K."/>
        </authorList>
    </citation>
    <scope>NUCLEOTIDE SEQUENCE [LARGE SCALE GENOMIC DNA]</scope>
    <source>
        <strain evidence="3 4">NCAIM B.02301</strain>
    </source>
</reference>